<dbReference type="Gene3D" id="1.20.1640.10">
    <property type="entry name" value="Multidrug efflux transporter AcrB transmembrane domain"/>
    <property type="match status" value="2"/>
</dbReference>
<dbReference type="PANTHER" id="PTHR33406">
    <property type="entry name" value="MEMBRANE PROTEIN MJ1562-RELATED"/>
    <property type="match status" value="1"/>
</dbReference>
<feature type="transmembrane region" description="Helical" evidence="6">
    <location>
        <begin position="704"/>
        <end position="726"/>
    </location>
</feature>
<dbReference type="RefSeq" id="WP_105933456.1">
    <property type="nucleotide sequence ID" value="NZ_PVNP01000032.1"/>
</dbReference>
<evidence type="ECO:0000256" key="6">
    <source>
        <dbReference type="SAM" id="Phobius"/>
    </source>
</evidence>
<feature type="transmembrane region" description="Helical" evidence="6">
    <location>
        <begin position="630"/>
        <end position="650"/>
    </location>
</feature>
<accession>A0A2S9VEH8</accession>
<evidence type="ECO:0000256" key="4">
    <source>
        <dbReference type="ARBA" id="ARBA00022989"/>
    </source>
</evidence>
<evidence type="ECO:0000313" key="8">
    <source>
        <dbReference type="EMBL" id="PRO74860.1"/>
    </source>
</evidence>
<name>A0A2S9VEH8_9ALTE</name>
<feature type="transmembrane region" description="Helical" evidence="6">
    <location>
        <begin position="310"/>
        <end position="338"/>
    </location>
</feature>
<protein>
    <submittedName>
        <fullName evidence="8">RND transporter</fullName>
    </submittedName>
</protein>
<dbReference type="SUPFAM" id="SSF82866">
    <property type="entry name" value="Multidrug efflux transporter AcrB transmembrane domain"/>
    <property type="match status" value="2"/>
</dbReference>
<feature type="transmembrane region" description="Helical" evidence="6">
    <location>
        <begin position="403"/>
        <end position="420"/>
    </location>
</feature>
<keyword evidence="4 6" id="KW-1133">Transmembrane helix</keyword>
<evidence type="ECO:0000256" key="3">
    <source>
        <dbReference type="ARBA" id="ARBA00022692"/>
    </source>
</evidence>
<feature type="domain" description="SSD" evidence="7">
    <location>
        <begin position="246"/>
        <end position="372"/>
    </location>
</feature>
<dbReference type="OrthoDB" id="9803781at2"/>
<sequence length="766" mass="84253">MTIRLYTRLLNHPYLIILFSSILILALAAGAQNLYFRGDYKTFFREDNPQRVAFEEMQDMFNKTESVNILVVPDSGNVFNATTLNLIKALTEEAWQTPYSIRINSVTNFQHTYAEGDDLIVDKLYPDWQTLTPEVIDNIEQVALSEPDVVNRLVSPDGQVAVISITVRMSDGDQTPEVAEIGDFVKDIKNRIASEHPDHKLYLTGVVMLNDAFQIAANDDAATLVPAMFAAIIVMIGVLMRSFFAAVTTLVIVATTIAATMGFAGWSGFFLSVSTVNVPTMVMTLAVADCVHVIASWFQHMREGESRDEALHNALALNFMPVVITSVTTSIGFLTLNFSDVPILVDLGNLTAMGVMLACVLALTLLPAMLKILPIKPPQQTSTKPLPWLTGLGEWVITYHRRVLPYSAIVFVTALILASTNQLNDIAIKYFSQDNTFRQAADYQSEHLSGLATIDFAIYTDEISGINKPEVLTSVQALTEWLRAQPEVDHVSSISDTYKKLNKNMNYDNESFYRLPLDVELAAQYLLLFEMSLPYGLDLNNQIDVDKAATRISVTLDNLGSKELTAFEQRAKDFFNKLAPELRLTAASPALMFAHIGETNMQSMLKGSLTALVIISGLLVFALKSLKLGAISLVPNLLPAGLGFGIWAMLSGEINMALSVVLSMTLGIIVDDTVHFLSKYKKAREQGKSAEEAVRYAYKTIGQALIVTTTVLTVGFGILSLSSFALNSDMGLLTAIILVGALVIDLLFLPAFLLWLDTERTAKTHS</sequence>
<feature type="transmembrane region" description="Helical" evidence="6">
    <location>
        <begin position="656"/>
        <end position="678"/>
    </location>
</feature>
<feature type="transmembrane region" description="Helical" evidence="6">
    <location>
        <begin position="14"/>
        <end position="36"/>
    </location>
</feature>
<feature type="transmembrane region" description="Helical" evidence="6">
    <location>
        <begin position="247"/>
        <end position="266"/>
    </location>
</feature>
<dbReference type="EMBL" id="PVNP01000032">
    <property type="protein sequence ID" value="PRO74860.1"/>
    <property type="molecule type" value="Genomic_DNA"/>
</dbReference>
<organism evidence="8 9">
    <name type="scientific">Alteromonas alba</name>
    <dbReference type="NCBI Taxonomy" id="2079529"/>
    <lineage>
        <taxon>Bacteria</taxon>
        <taxon>Pseudomonadati</taxon>
        <taxon>Pseudomonadota</taxon>
        <taxon>Gammaproteobacteria</taxon>
        <taxon>Alteromonadales</taxon>
        <taxon>Alteromonadaceae</taxon>
        <taxon>Alteromonas/Salinimonas group</taxon>
        <taxon>Alteromonas</taxon>
    </lineage>
</organism>
<dbReference type="Pfam" id="PF03176">
    <property type="entry name" value="MMPL"/>
    <property type="match status" value="2"/>
</dbReference>
<dbReference type="AlphaFoldDB" id="A0A2S9VEH8"/>
<evidence type="ECO:0000259" key="7">
    <source>
        <dbReference type="PROSITE" id="PS50156"/>
    </source>
</evidence>
<feature type="transmembrane region" description="Helical" evidence="6">
    <location>
        <begin position="732"/>
        <end position="756"/>
    </location>
</feature>
<evidence type="ECO:0000256" key="5">
    <source>
        <dbReference type="ARBA" id="ARBA00023136"/>
    </source>
</evidence>
<gene>
    <name evidence="8" type="ORF">C6Y40_04015</name>
</gene>
<keyword evidence="3 6" id="KW-0812">Transmembrane</keyword>
<evidence type="ECO:0000256" key="1">
    <source>
        <dbReference type="ARBA" id="ARBA00004651"/>
    </source>
</evidence>
<dbReference type="InterPro" id="IPR000731">
    <property type="entry name" value="SSD"/>
</dbReference>
<evidence type="ECO:0000256" key="2">
    <source>
        <dbReference type="ARBA" id="ARBA00022475"/>
    </source>
</evidence>
<reference evidence="9" key="1">
    <citation type="journal article" date="2020" name="Int. J. Syst. Evol. Microbiol.">
        <title>Alteromonas alba sp. nov., a marine bacterium isolated from the seawater of the West Pacific Ocean.</title>
        <authorList>
            <person name="Sun C."/>
            <person name="Wu Y.-H."/>
            <person name="Xamxidin M."/>
            <person name="Cheng H."/>
            <person name="Xu X.-W."/>
        </authorList>
    </citation>
    <scope>NUCLEOTIDE SEQUENCE [LARGE SCALE GENOMIC DNA]</scope>
    <source>
        <strain evidence="9">190</strain>
    </source>
</reference>
<dbReference type="InterPro" id="IPR050545">
    <property type="entry name" value="Mycobact_MmpL"/>
</dbReference>
<feature type="transmembrane region" description="Helical" evidence="6">
    <location>
        <begin position="350"/>
        <end position="370"/>
    </location>
</feature>
<dbReference type="PANTHER" id="PTHR33406:SF13">
    <property type="entry name" value="MEMBRANE PROTEIN YDFJ"/>
    <property type="match status" value="1"/>
</dbReference>
<feature type="domain" description="SSD" evidence="7">
    <location>
        <begin position="628"/>
        <end position="755"/>
    </location>
</feature>
<dbReference type="GO" id="GO:0005886">
    <property type="term" value="C:plasma membrane"/>
    <property type="evidence" value="ECO:0007669"/>
    <property type="project" value="UniProtKB-SubCell"/>
</dbReference>
<feature type="transmembrane region" description="Helical" evidence="6">
    <location>
        <begin position="278"/>
        <end position="298"/>
    </location>
</feature>
<comment type="caution">
    <text evidence="8">The sequence shown here is derived from an EMBL/GenBank/DDBJ whole genome shotgun (WGS) entry which is preliminary data.</text>
</comment>
<dbReference type="Proteomes" id="UP000238949">
    <property type="component" value="Unassembled WGS sequence"/>
</dbReference>
<dbReference type="PROSITE" id="PS50156">
    <property type="entry name" value="SSD"/>
    <property type="match status" value="2"/>
</dbReference>
<keyword evidence="5 6" id="KW-0472">Membrane</keyword>
<proteinExistence type="predicted"/>
<keyword evidence="2" id="KW-1003">Cell membrane</keyword>
<comment type="subcellular location">
    <subcellularLocation>
        <location evidence="1">Cell membrane</location>
        <topology evidence="1">Multi-pass membrane protein</topology>
    </subcellularLocation>
</comment>
<feature type="transmembrane region" description="Helical" evidence="6">
    <location>
        <begin position="223"/>
        <end position="240"/>
    </location>
</feature>
<feature type="transmembrane region" description="Helical" evidence="6">
    <location>
        <begin position="604"/>
        <end position="623"/>
    </location>
</feature>
<dbReference type="InterPro" id="IPR004869">
    <property type="entry name" value="MMPL_dom"/>
</dbReference>
<keyword evidence="9" id="KW-1185">Reference proteome</keyword>
<evidence type="ECO:0000313" key="9">
    <source>
        <dbReference type="Proteomes" id="UP000238949"/>
    </source>
</evidence>